<name>A0AAD4DYS2_9AGAM</name>
<protein>
    <submittedName>
        <fullName evidence="2">Uncharacterized protein</fullName>
    </submittedName>
</protein>
<reference evidence="2" key="1">
    <citation type="journal article" date="2020" name="New Phytol.">
        <title>Comparative genomics reveals dynamic genome evolution in host specialist ectomycorrhizal fungi.</title>
        <authorList>
            <person name="Lofgren L.A."/>
            <person name="Nguyen N.H."/>
            <person name="Vilgalys R."/>
            <person name="Ruytinx J."/>
            <person name="Liao H.L."/>
            <person name="Branco S."/>
            <person name="Kuo A."/>
            <person name="LaButti K."/>
            <person name="Lipzen A."/>
            <person name="Andreopoulos W."/>
            <person name="Pangilinan J."/>
            <person name="Riley R."/>
            <person name="Hundley H."/>
            <person name="Na H."/>
            <person name="Barry K."/>
            <person name="Grigoriev I.V."/>
            <person name="Stajich J.E."/>
            <person name="Kennedy P.G."/>
        </authorList>
    </citation>
    <scope>NUCLEOTIDE SEQUENCE</scope>
    <source>
        <strain evidence="2">FC203</strain>
    </source>
</reference>
<feature type="compositionally biased region" description="Polar residues" evidence="1">
    <location>
        <begin position="156"/>
        <end position="168"/>
    </location>
</feature>
<accession>A0AAD4DYS2</accession>
<dbReference type="Proteomes" id="UP001195769">
    <property type="component" value="Unassembled WGS sequence"/>
</dbReference>
<gene>
    <name evidence="2" type="ORF">F5891DRAFT_1280612</name>
</gene>
<keyword evidence="3" id="KW-1185">Reference proteome</keyword>
<proteinExistence type="predicted"/>
<sequence length="233" mass="26071">MTSSRLLPNGKKNLKSRVIHVTHFLEILKPCLYTFTQRLSRLLITIKRIGATHKLSDSAYYNSKSIPSEPVSAVEKRREHDEFRKHEDRRREEQDEDAGGNLTRQEGAEFAAREARCSVVPSPILATSAGGSQRSSFVDPHFYEDVAPLLMPIESPTRNCATTPTSLKTPSDPAPVTTTSPVPPDGHIQYPELMSQHQLKQGYAPSLQSMFNYPTLKPTNLVRSSLLFLPRSS</sequence>
<dbReference type="EMBL" id="JABBWK010000054">
    <property type="protein sequence ID" value="KAG1896601.1"/>
    <property type="molecule type" value="Genomic_DNA"/>
</dbReference>
<feature type="compositionally biased region" description="Low complexity" evidence="1">
    <location>
        <begin position="169"/>
        <end position="179"/>
    </location>
</feature>
<feature type="region of interest" description="Disordered" evidence="1">
    <location>
        <begin position="155"/>
        <end position="179"/>
    </location>
</feature>
<dbReference type="AlphaFoldDB" id="A0AAD4DYS2"/>
<feature type="region of interest" description="Disordered" evidence="1">
    <location>
        <begin position="66"/>
        <end position="108"/>
    </location>
</feature>
<dbReference type="RefSeq" id="XP_041222177.1">
    <property type="nucleotide sequence ID" value="XM_041370427.1"/>
</dbReference>
<organism evidence="2 3">
    <name type="scientific">Suillus fuscotomentosus</name>
    <dbReference type="NCBI Taxonomy" id="1912939"/>
    <lineage>
        <taxon>Eukaryota</taxon>
        <taxon>Fungi</taxon>
        <taxon>Dikarya</taxon>
        <taxon>Basidiomycota</taxon>
        <taxon>Agaricomycotina</taxon>
        <taxon>Agaricomycetes</taxon>
        <taxon>Agaricomycetidae</taxon>
        <taxon>Boletales</taxon>
        <taxon>Suillineae</taxon>
        <taxon>Suillaceae</taxon>
        <taxon>Suillus</taxon>
    </lineage>
</organism>
<evidence type="ECO:0000313" key="3">
    <source>
        <dbReference type="Proteomes" id="UP001195769"/>
    </source>
</evidence>
<comment type="caution">
    <text evidence="2">The sequence shown here is derived from an EMBL/GenBank/DDBJ whole genome shotgun (WGS) entry which is preliminary data.</text>
</comment>
<evidence type="ECO:0000256" key="1">
    <source>
        <dbReference type="SAM" id="MobiDB-lite"/>
    </source>
</evidence>
<evidence type="ECO:0000313" key="2">
    <source>
        <dbReference type="EMBL" id="KAG1896601.1"/>
    </source>
</evidence>
<dbReference type="GeneID" id="64664725"/>
<feature type="compositionally biased region" description="Basic and acidic residues" evidence="1">
    <location>
        <begin position="74"/>
        <end position="93"/>
    </location>
</feature>